<dbReference type="Gene3D" id="1.10.1280.10">
    <property type="entry name" value="Di-copper center containing domain from catechol oxidase"/>
    <property type="match status" value="1"/>
</dbReference>
<evidence type="ECO:0000259" key="3">
    <source>
        <dbReference type="PROSITE" id="PS00498"/>
    </source>
</evidence>
<comment type="caution">
    <text evidence="4">The sequence shown here is derived from an EMBL/GenBank/DDBJ whole genome shotgun (WGS) entry which is preliminary data.</text>
</comment>
<feature type="domain" description="Tyrosinase copper-binding" evidence="3">
    <location>
        <begin position="244"/>
        <end position="255"/>
    </location>
</feature>
<dbReference type="PRINTS" id="PR00092">
    <property type="entry name" value="TYROSINASE"/>
</dbReference>
<protein>
    <submittedName>
        <fullName evidence="4">Tyrosinase family protein</fullName>
    </submittedName>
</protein>
<proteinExistence type="predicted"/>
<organism evidence="4 5">
    <name type="scientific">Flavobacterium polysaccharolyticum</name>
    <dbReference type="NCBI Taxonomy" id="3133148"/>
    <lineage>
        <taxon>Bacteria</taxon>
        <taxon>Pseudomonadati</taxon>
        <taxon>Bacteroidota</taxon>
        <taxon>Flavobacteriia</taxon>
        <taxon>Flavobacteriales</taxon>
        <taxon>Flavobacteriaceae</taxon>
        <taxon>Flavobacterium</taxon>
    </lineage>
</organism>
<accession>A0ABU9NY53</accession>
<evidence type="ECO:0000256" key="2">
    <source>
        <dbReference type="ARBA" id="ARBA00023008"/>
    </source>
</evidence>
<evidence type="ECO:0000256" key="1">
    <source>
        <dbReference type="ARBA" id="ARBA00022723"/>
    </source>
</evidence>
<dbReference type="EMBL" id="JBCGDP010000039">
    <property type="protein sequence ID" value="MEM0578762.1"/>
    <property type="molecule type" value="Genomic_DNA"/>
</dbReference>
<keyword evidence="5" id="KW-1185">Reference proteome</keyword>
<keyword evidence="1" id="KW-0479">Metal-binding</keyword>
<dbReference type="InterPro" id="IPR050316">
    <property type="entry name" value="Tyrosinase/Hemocyanin"/>
</dbReference>
<dbReference type="InterPro" id="IPR002227">
    <property type="entry name" value="Tyrosinase_Cu-bd"/>
</dbReference>
<evidence type="ECO:0000313" key="5">
    <source>
        <dbReference type="Proteomes" id="UP001468798"/>
    </source>
</evidence>
<reference evidence="4 5" key="1">
    <citation type="submission" date="2024-03" db="EMBL/GenBank/DDBJ databases">
        <title>Two novel species of the genus Flavobacterium exhibiting potentially degradation of complex polysaccharides.</title>
        <authorList>
            <person name="Lian X."/>
        </authorList>
    </citation>
    <scope>NUCLEOTIDE SEQUENCE [LARGE SCALE GENOMIC DNA]</scope>
    <source>
        <strain evidence="4 5">N6</strain>
    </source>
</reference>
<dbReference type="InterPro" id="IPR057190">
    <property type="entry name" value="DUF7868"/>
</dbReference>
<sequence>MTNFTRKNAWNNGGEFIDPSGNYTDLYWYAKGVNVMMSKQLNDPTSWWFYAAIHGFSTREWSRFPTPPSVPTTPLPDNSTINLYWNQCQHQSWYFAPWHRGYLIAIENQIRTEIIKLNGPADWALPYWNYFGTGNENYIPTAFTQKKLPDGNENPLFVTARYGPNDDGIVYVDTQVVNEKCQNNTIYTGSNSETPPPGYGGPETGFHHSKGTSGNLENNPHNYVHGMVGGNNGMMSYPNTAGLDPIFYLHHCNIDRMWASWNADGNNNPNSKKWLNGPASIGEREFAMPKPDGSSWIYTPNDVDNLDKLNYTYESLKTTATPQLESLLAQRMNKFGVNTTTSLLENMDSESKIELVGANQSALKLSTTSVETSVKLDKKSWKPVPKSFLKASLTNIPDQIYLHLENVTGTMDSNILYVSIKEQEAGHVSLFGLGNASDIDGAHGGGGLTFIIDITNIIDDIHLESGLDIESLDVKIATKKTISNSDDITIGRVSIYRKKN</sequence>
<dbReference type="Pfam" id="PF00264">
    <property type="entry name" value="Tyrosinase"/>
    <property type="match status" value="1"/>
</dbReference>
<dbReference type="Pfam" id="PF25271">
    <property type="entry name" value="DUF7868"/>
    <property type="match status" value="1"/>
</dbReference>
<dbReference type="PANTHER" id="PTHR11474:SF76">
    <property type="entry name" value="SHKT DOMAIN-CONTAINING PROTEIN"/>
    <property type="match status" value="1"/>
</dbReference>
<keyword evidence="2" id="KW-0186">Copper</keyword>
<dbReference type="PROSITE" id="PS00498">
    <property type="entry name" value="TYROSINASE_2"/>
    <property type="match status" value="1"/>
</dbReference>
<name>A0ABU9NY53_9FLAO</name>
<dbReference type="RefSeq" id="WP_342693565.1">
    <property type="nucleotide sequence ID" value="NZ_JBCGDP010000039.1"/>
</dbReference>
<dbReference type="Proteomes" id="UP001468798">
    <property type="component" value="Unassembled WGS sequence"/>
</dbReference>
<dbReference type="InterPro" id="IPR008922">
    <property type="entry name" value="Di-copper_centre_dom_sf"/>
</dbReference>
<dbReference type="PANTHER" id="PTHR11474">
    <property type="entry name" value="TYROSINASE FAMILY MEMBER"/>
    <property type="match status" value="1"/>
</dbReference>
<gene>
    <name evidence="4" type="ORF">WFZ86_19830</name>
</gene>
<dbReference type="SUPFAM" id="SSF48056">
    <property type="entry name" value="Di-copper centre-containing domain"/>
    <property type="match status" value="1"/>
</dbReference>
<evidence type="ECO:0000313" key="4">
    <source>
        <dbReference type="EMBL" id="MEM0578762.1"/>
    </source>
</evidence>